<feature type="transmembrane region" description="Helical" evidence="1">
    <location>
        <begin position="163"/>
        <end position="187"/>
    </location>
</feature>
<keyword evidence="1" id="KW-1133">Transmembrane helix</keyword>
<proteinExistence type="predicted"/>
<evidence type="ECO:0000313" key="3">
    <source>
        <dbReference type="Proteomes" id="UP001642360"/>
    </source>
</evidence>
<organism evidence="2 3">
    <name type="scientific">Ilex paraguariensis</name>
    <name type="common">yerba mate</name>
    <dbReference type="NCBI Taxonomy" id="185542"/>
    <lineage>
        <taxon>Eukaryota</taxon>
        <taxon>Viridiplantae</taxon>
        <taxon>Streptophyta</taxon>
        <taxon>Embryophyta</taxon>
        <taxon>Tracheophyta</taxon>
        <taxon>Spermatophyta</taxon>
        <taxon>Magnoliopsida</taxon>
        <taxon>eudicotyledons</taxon>
        <taxon>Gunneridae</taxon>
        <taxon>Pentapetalae</taxon>
        <taxon>asterids</taxon>
        <taxon>campanulids</taxon>
        <taxon>Aquifoliales</taxon>
        <taxon>Aquifoliaceae</taxon>
        <taxon>Ilex</taxon>
    </lineage>
</organism>
<keyword evidence="1" id="KW-0812">Transmembrane</keyword>
<dbReference type="EMBL" id="CAUOFW020001019">
    <property type="protein sequence ID" value="CAK9140159.1"/>
    <property type="molecule type" value="Genomic_DNA"/>
</dbReference>
<dbReference type="Proteomes" id="UP001642360">
    <property type="component" value="Unassembled WGS sequence"/>
</dbReference>
<sequence>MSNTTFKPLTQNINHPEITKVRKFSQKPTTQKQTQILRTSKLGDGLSSLRNSMFSQLTRQNQPHSSLNLPRSNRGFLVIPREFRRLLSKLLENVIDEAVHNHHGLARNPNVRVDLLQNLEDVHLVCLRAPLHPLLFLISGSRCTTVFGQLLPALGFFSAAGAFSATMVFFSSAGFFSAGFFSALGAISDSFGGKRVHRERESFAEK</sequence>
<accession>A0ABC8R5C3</accession>
<evidence type="ECO:0000313" key="2">
    <source>
        <dbReference type="EMBL" id="CAK9140159.1"/>
    </source>
</evidence>
<name>A0ABC8R5C3_9AQUA</name>
<comment type="caution">
    <text evidence="2">The sequence shown here is derived from an EMBL/GenBank/DDBJ whole genome shotgun (WGS) entry which is preliminary data.</text>
</comment>
<keyword evidence="3" id="KW-1185">Reference proteome</keyword>
<reference evidence="2 3" key="1">
    <citation type="submission" date="2024-02" db="EMBL/GenBank/DDBJ databases">
        <authorList>
            <person name="Vignale AGUSTIN F."/>
            <person name="Sosa J E."/>
            <person name="Modenutti C."/>
        </authorList>
    </citation>
    <scope>NUCLEOTIDE SEQUENCE [LARGE SCALE GENOMIC DNA]</scope>
</reference>
<evidence type="ECO:0000256" key="1">
    <source>
        <dbReference type="SAM" id="Phobius"/>
    </source>
</evidence>
<gene>
    <name evidence="2" type="ORF">ILEXP_LOCUS7600</name>
</gene>
<keyword evidence="1" id="KW-0472">Membrane</keyword>
<protein>
    <submittedName>
        <fullName evidence="2">Uncharacterized protein</fullName>
    </submittedName>
</protein>
<dbReference type="AlphaFoldDB" id="A0ABC8R5C3"/>